<dbReference type="PANTHER" id="PTHR15852">
    <property type="entry name" value="PLASTID TRANSCRIPTIONALLY ACTIVE PROTEIN"/>
    <property type="match status" value="1"/>
</dbReference>
<evidence type="ECO:0000313" key="4">
    <source>
        <dbReference type="Proteomes" id="UP000327157"/>
    </source>
</evidence>
<dbReference type="EMBL" id="SMOL01000231">
    <property type="protein sequence ID" value="KAB2623180.1"/>
    <property type="molecule type" value="Genomic_DNA"/>
</dbReference>
<protein>
    <recommendedName>
        <fullName evidence="2">Peptidoglycan binding-like domain-containing protein</fullName>
    </recommendedName>
</protein>
<organism evidence="3 4">
    <name type="scientific">Pyrus ussuriensis x Pyrus communis</name>
    <dbReference type="NCBI Taxonomy" id="2448454"/>
    <lineage>
        <taxon>Eukaryota</taxon>
        <taxon>Viridiplantae</taxon>
        <taxon>Streptophyta</taxon>
        <taxon>Embryophyta</taxon>
        <taxon>Tracheophyta</taxon>
        <taxon>Spermatophyta</taxon>
        <taxon>Magnoliopsida</taxon>
        <taxon>eudicotyledons</taxon>
        <taxon>Gunneridae</taxon>
        <taxon>Pentapetalae</taxon>
        <taxon>rosids</taxon>
        <taxon>fabids</taxon>
        <taxon>Rosales</taxon>
        <taxon>Rosaceae</taxon>
        <taxon>Amygdaloideae</taxon>
        <taxon>Maleae</taxon>
        <taxon>Pyrus</taxon>
    </lineage>
</organism>
<dbReference type="GO" id="GO:0009507">
    <property type="term" value="C:chloroplast"/>
    <property type="evidence" value="ECO:0007669"/>
    <property type="project" value="TreeGrafter"/>
</dbReference>
<comment type="caution">
    <text evidence="3">The sequence shown here is derived from an EMBL/GenBank/DDBJ whole genome shotgun (WGS) entry which is preliminary data.</text>
</comment>
<reference evidence="4" key="2">
    <citation type="submission" date="2019-10" db="EMBL/GenBank/DDBJ databases">
        <title>A de novo genome assembly of a pear dwarfing rootstock.</title>
        <authorList>
            <person name="Wang F."/>
            <person name="Wang J."/>
            <person name="Li S."/>
            <person name="Zhang Y."/>
            <person name="Fang M."/>
            <person name="Ma L."/>
            <person name="Zhao Y."/>
            <person name="Jiang S."/>
        </authorList>
    </citation>
    <scope>NUCLEOTIDE SEQUENCE [LARGE SCALE GENOMIC DNA]</scope>
</reference>
<gene>
    <name evidence="3" type="ORF">D8674_025362</name>
</gene>
<dbReference type="Pfam" id="PF01471">
    <property type="entry name" value="PG_binding_1"/>
    <property type="match status" value="1"/>
</dbReference>
<accession>A0A5N5HCL2</accession>
<evidence type="ECO:0000313" key="3">
    <source>
        <dbReference type="EMBL" id="KAB2623180.1"/>
    </source>
</evidence>
<dbReference type="InterPro" id="IPR002477">
    <property type="entry name" value="Peptidoglycan-bd-like"/>
</dbReference>
<dbReference type="InterPro" id="IPR036366">
    <property type="entry name" value="PGBDSf"/>
</dbReference>
<dbReference type="Gene3D" id="1.10.101.10">
    <property type="entry name" value="PGBD-like superfamily/PGBD"/>
    <property type="match status" value="1"/>
</dbReference>
<reference evidence="3 4" key="3">
    <citation type="submission" date="2019-11" db="EMBL/GenBank/DDBJ databases">
        <title>A de novo genome assembly of a pear dwarfing rootstock.</title>
        <authorList>
            <person name="Wang F."/>
            <person name="Wang J."/>
            <person name="Li S."/>
            <person name="Zhang Y."/>
            <person name="Fang M."/>
            <person name="Ma L."/>
            <person name="Zhao Y."/>
            <person name="Jiang S."/>
        </authorList>
    </citation>
    <scope>NUCLEOTIDE SEQUENCE [LARGE SCALE GENOMIC DNA]</scope>
    <source>
        <strain evidence="3">S2</strain>
        <tissue evidence="3">Leaf</tissue>
    </source>
</reference>
<dbReference type="GO" id="GO:0003756">
    <property type="term" value="F:protein disulfide isomerase activity"/>
    <property type="evidence" value="ECO:0007669"/>
    <property type="project" value="TreeGrafter"/>
</dbReference>
<proteinExistence type="predicted"/>
<evidence type="ECO:0000259" key="2">
    <source>
        <dbReference type="Pfam" id="PF01471"/>
    </source>
</evidence>
<evidence type="ECO:0000256" key="1">
    <source>
        <dbReference type="SAM" id="Coils"/>
    </source>
</evidence>
<feature type="coiled-coil region" evidence="1">
    <location>
        <begin position="80"/>
        <end position="107"/>
    </location>
</feature>
<sequence>MSAASSLVLFLHPPPPPPPLLPRRHHYDTLSPLSLSFKSLKLPNTICFSSNSSHDAAEESRWLREEQRWLREEQRWLREEQRWARDRDALLREIAELKLKIQALERQGGLGGGASVVSESDTIASVAGLLQMLKEKNLIAETGSTSKALELNHPEIQEIQEKEVIAVSEVKQEEKKTKTRTRSRSALRKGLEGEEVRAMQEALLKLGFYSGEEDMEFSSFSTGTERAVKTWQASLDIPQDGIVTAELLDLLFADPTIEVADDKRATTPKEDANGAAVTSATEITEVQQTVVKEEDGTEVEVSHHRVFLLGENRWEDSSRLITNKKKGGDGKTVGASTRCLTCRGEGRLLCTECDGTGEPNIEEQQFLDWVEEGAKCPYCEGLGYTICDVCDGKPVA</sequence>
<dbReference type="AlphaFoldDB" id="A0A5N5HCL2"/>
<dbReference type="Proteomes" id="UP000327157">
    <property type="component" value="Chromosome 4"/>
</dbReference>
<dbReference type="GO" id="GO:0009658">
    <property type="term" value="P:chloroplast organization"/>
    <property type="evidence" value="ECO:0007669"/>
    <property type="project" value="TreeGrafter"/>
</dbReference>
<reference evidence="3 4" key="1">
    <citation type="submission" date="2019-09" db="EMBL/GenBank/DDBJ databases">
        <authorList>
            <person name="Ou C."/>
        </authorList>
    </citation>
    <scope>NUCLEOTIDE SEQUENCE [LARGE SCALE GENOMIC DNA]</scope>
    <source>
        <strain evidence="3">S2</strain>
        <tissue evidence="3">Leaf</tissue>
    </source>
</reference>
<dbReference type="InterPro" id="IPR036410">
    <property type="entry name" value="HSP_DnaJ_Cys-rich_dom_sf"/>
</dbReference>
<dbReference type="PANTHER" id="PTHR15852:SF16">
    <property type="entry name" value="PROTEIN DISULFIDE ISOMERASE PTAC5, CHLOROPLASTIC"/>
    <property type="match status" value="1"/>
</dbReference>
<feature type="domain" description="Peptidoglycan binding-like" evidence="2">
    <location>
        <begin position="193"/>
        <end position="251"/>
    </location>
</feature>
<dbReference type="SUPFAM" id="SSF47090">
    <property type="entry name" value="PGBD-like"/>
    <property type="match status" value="1"/>
</dbReference>
<dbReference type="InterPro" id="IPR036365">
    <property type="entry name" value="PGBD-like_sf"/>
</dbReference>
<name>A0A5N5HCL2_9ROSA</name>
<keyword evidence="4" id="KW-1185">Reference proteome</keyword>
<dbReference type="OrthoDB" id="1001489at2759"/>
<dbReference type="SUPFAM" id="SSF57938">
    <property type="entry name" value="DnaJ/Hsp40 cysteine-rich domain"/>
    <property type="match status" value="1"/>
</dbReference>
<keyword evidence="1" id="KW-0175">Coiled coil</keyword>